<evidence type="ECO:0000313" key="11">
    <source>
        <dbReference type="Proteomes" id="UP000714817"/>
    </source>
</evidence>
<comment type="pathway">
    <text evidence="1 7">Carotenoid biosynthesis.</text>
</comment>
<dbReference type="PANTHER" id="PTHR43734:SF3">
    <property type="entry name" value="B-CAROTENE KETOLASE"/>
    <property type="match status" value="1"/>
</dbReference>
<keyword evidence="8" id="KW-0812">Transmembrane</keyword>
<dbReference type="GO" id="GO:0016117">
    <property type="term" value="P:carotenoid biosynthetic process"/>
    <property type="evidence" value="ECO:0007669"/>
    <property type="project" value="UniProtKB-KW"/>
</dbReference>
<evidence type="ECO:0000256" key="4">
    <source>
        <dbReference type="ARBA" id="ARBA00022746"/>
    </source>
</evidence>
<reference evidence="10" key="2">
    <citation type="journal article" date="2021" name="Microbiome">
        <title>Successional dynamics and alternative stable states in a saline activated sludge microbial community over 9 years.</title>
        <authorList>
            <person name="Wang Y."/>
            <person name="Ye J."/>
            <person name="Ju F."/>
            <person name="Liu L."/>
            <person name="Boyd J.A."/>
            <person name="Deng Y."/>
            <person name="Parks D.H."/>
            <person name="Jiang X."/>
            <person name="Yin X."/>
            <person name="Woodcroft B.J."/>
            <person name="Tyson G.W."/>
            <person name="Hugenholtz P."/>
            <person name="Polz M.F."/>
            <person name="Zhang T."/>
        </authorList>
    </citation>
    <scope>NUCLEOTIDE SEQUENCE</scope>
    <source>
        <strain evidence="10">HKST-UBA80</strain>
    </source>
</reference>
<keyword evidence="8" id="KW-0472">Membrane</keyword>
<dbReference type="InterPro" id="IPR036188">
    <property type="entry name" value="FAD/NAD-bd_sf"/>
</dbReference>
<dbReference type="PANTHER" id="PTHR43734">
    <property type="entry name" value="PHYTOENE DESATURASE"/>
    <property type="match status" value="1"/>
</dbReference>
<dbReference type="EMBL" id="JAGQNY010000006">
    <property type="protein sequence ID" value="MCA9302121.1"/>
    <property type="molecule type" value="Genomic_DNA"/>
</dbReference>
<feature type="transmembrane region" description="Helical" evidence="8">
    <location>
        <begin position="184"/>
        <end position="209"/>
    </location>
</feature>
<dbReference type="SUPFAM" id="SSF51905">
    <property type="entry name" value="FAD/NAD(P)-binding domain"/>
    <property type="match status" value="1"/>
</dbReference>
<dbReference type="InterPro" id="IPR002937">
    <property type="entry name" value="Amino_oxidase"/>
</dbReference>
<dbReference type="Proteomes" id="UP000714817">
    <property type="component" value="Unassembled WGS sequence"/>
</dbReference>
<dbReference type="FunFam" id="3.50.50.60:FF:000378">
    <property type="entry name" value="Phytoene desaturase"/>
    <property type="match status" value="1"/>
</dbReference>
<evidence type="ECO:0000259" key="9">
    <source>
        <dbReference type="Pfam" id="PF01593"/>
    </source>
</evidence>
<name>A0A955DZN3_UNCKA</name>
<evidence type="ECO:0000256" key="1">
    <source>
        <dbReference type="ARBA" id="ARBA00004829"/>
    </source>
</evidence>
<dbReference type="AlphaFoldDB" id="A0A955DZN3"/>
<evidence type="ECO:0000256" key="8">
    <source>
        <dbReference type="SAM" id="Phobius"/>
    </source>
</evidence>
<evidence type="ECO:0000256" key="6">
    <source>
        <dbReference type="ARBA" id="ARBA00023002"/>
    </source>
</evidence>
<dbReference type="Gene3D" id="3.50.50.60">
    <property type="entry name" value="FAD/NAD(P)-binding domain"/>
    <property type="match status" value="3"/>
</dbReference>
<evidence type="ECO:0000256" key="7">
    <source>
        <dbReference type="RuleBase" id="RU362075"/>
    </source>
</evidence>
<dbReference type="NCBIfam" id="TIGR02734">
    <property type="entry name" value="crtI_fam"/>
    <property type="match status" value="1"/>
</dbReference>
<comment type="caution">
    <text evidence="10">The sequence shown here is derived from an EMBL/GenBank/DDBJ whole genome shotgun (WGS) entry which is preliminary data.</text>
</comment>
<comment type="similarity">
    <text evidence="2 7">Belongs to the carotenoid/retinoid oxidoreductase family.</text>
</comment>
<gene>
    <name evidence="10" type="primary">crtI</name>
    <name evidence="10" type="ORF">KDA10_01995</name>
</gene>
<feature type="transmembrane region" description="Helical" evidence="8">
    <location>
        <begin position="152"/>
        <end position="172"/>
    </location>
</feature>
<accession>A0A955DZN3</accession>
<proteinExistence type="inferred from homology"/>
<organism evidence="10 11">
    <name type="scientific">candidate division WWE3 bacterium</name>
    <dbReference type="NCBI Taxonomy" id="2053526"/>
    <lineage>
        <taxon>Bacteria</taxon>
        <taxon>Katanobacteria</taxon>
    </lineage>
</organism>
<dbReference type="Pfam" id="PF01593">
    <property type="entry name" value="Amino_oxidase"/>
    <property type="match status" value="1"/>
</dbReference>
<keyword evidence="4 7" id="KW-0125">Carotenoid biosynthesis</keyword>
<keyword evidence="5" id="KW-0274">FAD</keyword>
<evidence type="ECO:0000313" key="10">
    <source>
        <dbReference type="EMBL" id="MCA9302121.1"/>
    </source>
</evidence>
<protein>
    <submittedName>
        <fullName evidence="10">Phytoene desaturase</fullName>
    </submittedName>
</protein>
<dbReference type="InterPro" id="IPR014105">
    <property type="entry name" value="Carotenoid/retinoid_OxRdtase"/>
</dbReference>
<keyword evidence="6 7" id="KW-0560">Oxidoreductase</keyword>
<evidence type="ECO:0000256" key="2">
    <source>
        <dbReference type="ARBA" id="ARBA00006046"/>
    </source>
</evidence>
<sequence length="496" mass="56264">MNKTAAVIGSGFGGLSIALRLLSEGYKVTIFEKNSSVGGHASQYKEKGYTFDMGPSIITLPFLIDELFQLFGEDRKSYLDLQALDPYYRIYFHDKTYIDYSGDENQMVEQLTRFNTKDGKAYYSFMRYSKNLYKSVILDGLGSKPFLSMFDFIGYFPKALITGAILPSYWVVARFFKDFRARFLFSFHALFIGGNPFITPSVFLMLPYLEKDGGVWFTKGGMYSVVEALSELFKKNGGVIKTNTEVTEIVVEDDAAKGVRVGPEFYSFDIVVSNSHFANTYLDLLKGRSRGKWKSSKIKKMHYSMSCVVLYLGIKKQYPQLLHHTLIISKRYKGLIQDIFKSKVLPDDFSMYLHAPSRTDKSMAPEGCESLYLLVPVPNLAANIDWDVEAEPFSNKIIDFLENSFGLENLRNNIEVQKVFTPLNFRTERNNYLGACWSLQPRYDQIASLRPHNKAENIKNLYFVGASVHPGGGVPGVILSAKATHKIILNDYGDKK</sequence>
<keyword evidence="8" id="KW-1133">Transmembrane helix</keyword>
<keyword evidence="3" id="KW-0285">Flavoprotein</keyword>
<reference evidence="10" key="1">
    <citation type="submission" date="2020-04" db="EMBL/GenBank/DDBJ databases">
        <authorList>
            <person name="Zhang T."/>
        </authorList>
    </citation>
    <scope>NUCLEOTIDE SEQUENCE</scope>
    <source>
        <strain evidence="10">HKST-UBA80</strain>
    </source>
</reference>
<evidence type="ECO:0000256" key="5">
    <source>
        <dbReference type="ARBA" id="ARBA00022827"/>
    </source>
</evidence>
<evidence type="ECO:0000256" key="3">
    <source>
        <dbReference type="ARBA" id="ARBA00022630"/>
    </source>
</evidence>
<feature type="domain" description="Amine oxidase" evidence="9">
    <location>
        <begin position="13"/>
        <end position="483"/>
    </location>
</feature>
<dbReference type="GO" id="GO:0016491">
    <property type="term" value="F:oxidoreductase activity"/>
    <property type="evidence" value="ECO:0007669"/>
    <property type="project" value="UniProtKB-KW"/>
</dbReference>